<name>A0A858RLC6_9BACT</name>
<dbReference type="AlphaFoldDB" id="A0A858RLC6"/>
<accession>A0A858RLC6</accession>
<dbReference type="EMBL" id="CP051774">
    <property type="protein sequence ID" value="QJE97642.1"/>
    <property type="molecule type" value="Genomic_DNA"/>
</dbReference>
<protein>
    <submittedName>
        <fullName evidence="1">Uncharacterized protein</fullName>
    </submittedName>
</protein>
<dbReference type="Proteomes" id="UP000501812">
    <property type="component" value="Chromosome"/>
</dbReference>
<reference evidence="1 2" key="1">
    <citation type="submission" date="2020-04" db="EMBL/GenBank/DDBJ databases">
        <title>Luteolibacter sp. G-1-1-1 isolated from soil.</title>
        <authorList>
            <person name="Dahal R.H."/>
        </authorList>
    </citation>
    <scope>NUCLEOTIDE SEQUENCE [LARGE SCALE GENOMIC DNA]</scope>
    <source>
        <strain evidence="1 2">G-1-1-1</strain>
    </source>
</reference>
<proteinExistence type="predicted"/>
<organism evidence="1 2">
    <name type="scientific">Luteolibacter luteus</name>
    <dbReference type="NCBI Taxonomy" id="2728835"/>
    <lineage>
        <taxon>Bacteria</taxon>
        <taxon>Pseudomonadati</taxon>
        <taxon>Verrucomicrobiota</taxon>
        <taxon>Verrucomicrobiia</taxon>
        <taxon>Verrucomicrobiales</taxon>
        <taxon>Verrucomicrobiaceae</taxon>
        <taxon>Luteolibacter</taxon>
    </lineage>
</organism>
<dbReference type="RefSeq" id="WP_169456068.1">
    <property type="nucleotide sequence ID" value="NZ_CP051774.1"/>
</dbReference>
<keyword evidence="2" id="KW-1185">Reference proteome</keyword>
<dbReference type="KEGG" id="luo:HHL09_18280"/>
<evidence type="ECO:0000313" key="1">
    <source>
        <dbReference type="EMBL" id="QJE97642.1"/>
    </source>
</evidence>
<gene>
    <name evidence="1" type="ORF">HHL09_18280</name>
</gene>
<sequence length="58" mass="6290">MNATSIPRILLAGSMLIFGMTGCKQKEKVLDVDTPGGGIQVERDKKSGEVDIKIEDKK</sequence>
<evidence type="ECO:0000313" key="2">
    <source>
        <dbReference type="Proteomes" id="UP000501812"/>
    </source>
</evidence>